<comment type="caution">
    <text evidence="1">The sequence shown here is derived from an EMBL/GenBank/DDBJ whole genome shotgun (WGS) entry which is preliminary data.</text>
</comment>
<evidence type="ECO:0000313" key="2">
    <source>
        <dbReference type="Proteomes" id="UP000467700"/>
    </source>
</evidence>
<dbReference type="Proteomes" id="UP000467700">
    <property type="component" value="Unassembled WGS sequence"/>
</dbReference>
<organism evidence="1 2">
    <name type="scientific">Cyclocybe aegerita</name>
    <name type="common">Black poplar mushroom</name>
    <name type="synonym">Agrocybe aegerita</name>
    <dbReference type="NCBI Taxonomy" id="1973307"/>
    <lineage>
        <taxon>Eukaryota</taxon>
        <taxon>Fungi</taxon>
        <taxon>Dikarya</taxon>
        <taxon>Basidiomycota</taxon>
        <taxon>Agaricomycotina</taxon>
        <taxon>Agaricomycetes</taxon>
        <taxon>Agaricomycetidae</taxon>
        <taxon>Agaricales</taxon>
        <taxon>Agaricineae</taxon>
        <taxon>Bolbitiaceae</taxon>
        <taxon>Cyclocybe</taxon>
    </lineage>
</organism>
<dbReference type="GO" id="GO:0008237">
    <property type="term" value="F:metallopeptidase activity"/>
    <property type="evidence" value="ECO:0007669"/>
    <property type="project" value="InterPro"/>
</dbReference>
<dbReference type="OrthoDB" id="3067737at2759"/>
<sequence length="238" mass="26121">MNCRIRTFETNHLSTISKPMAFKSLTISFLCYLCFSRAVLALRVIGPAQGSFAKKQIIKDATALADARLSAMEYALNHASEACWRAHMENAFGRYANLNGIRTVIQQFRNGRYRMEEPESKGLGMGHYDTAQDVVEFGHSFFTSGVEIRAGAVMHEASHAIARTVDHFTPQGQPVPQGQTPPPGSVLGYVDSKLDVLKANPLFGPTIHLNADSYRLLAHTLATSLSAPLVRRGLEGET</sequence>
<proteinExistence type="predicted"/>
<evidence type="ECO:0000313" key="1">
    <source>
        <dbReference type="EMBL" id="CAA7268853.1"/>
    </source>
</evidence>
<protein>
    <submittedName>
        <fullName evidence="1">Uncharacterized protein</fullName>
    </submittedName>
</protein>
<reference evidence="1 2" key="1">
    <citation type="submission" date="2020-01" db="EMBL/GenBank/DDBJ databases">
        <authorList>
            <person name="Gupta K D."/>
        </authorList>
    </citation>
    <scope>NUCLEOTIDE SEQUENCE [LARGE SCALE GENOMIC DNA]</scope>
</reference>
<dbReference type="InterPro" id="IPR024079">
    <property type="entry name" value="MetalloPept_cat_dom_sf"/>
</dbReference>
<dbReference type="AlphaFoldDB" id="A0A8S0XQQ5"/>
<name>A0A8S0XQQ5_CYCAE</name>
<keyword evidence="2" id="KW-1185">Reference proteome</keyword>
<accession>A0A8S0XQQ5</accession>
<dbReference type="Gene3D" id="3.40.390.10">
    <property type="entry name" value="Collagenase (Catalytic Domain)"/>
    <property type="match status" value="1"/>
</dbReference>
<gene>
    <name evidence="1" type="ORF">AAE3_LOCUS11129</name>
</gene>
<dbReference type="EMBL" id="CACVBS010000071">
    <property type="protein sequence ID" value="CAA7268853.1"/>
    <property type="molecule type" value="Genomic_DNA"/>
</dbReference>